<sequence>MKVLDVVALMKEGTQNAPHCGQVGTIVDVIAPRQYLVEFASLNGEAYEFLAIPEQDLLRLHHQPALRVAWKQSLITVIASLEMFPDESRVRAGNSSGRLRVGGVQWNIR</sequence>
<dbReference type="EMBL" id="CABP01000060">
    <property type="protein sequence ID" value="CBI04373.1"/>
    <property type="molecule type" value="Genomic_DNA"/>
</dbReference>
<gene>
    <name evidence="1" type="ORF">CARN5_2185</name>
</gene>
<dbReference type="InterPro" id="IPR032568">
    <property type="entry name" value="DUF4926"/>
</dbReference>
<evidence type="ECO:0008006" key="2">
    <source>
        <dbReference type="Google" id="ProtNLM"/>
    </source>
</evidence>
<proteinExistence type="predicted"/>
<comment type="caution">
    <text evidence="1">The sequence shown here is derived from an EMBL/GenBank/DDBJ whole genome shotgun (WGS) entry which is preliminary data.</text>
</comment>
<accession>E6QAZ7</accession>
<dbReference type="Pfam" id="PF16277">
    <property type="entry name" value="DUF4926"/>
    <property type="match status" value="1"/>
</dbReference>
<organism evidence="1">
    <name type="scientific">mine drainage metagenome</name>
    <dbReference type="NCBI Taxonomy" id="410659"/>
    <lineage>
        <taxon>unclassified sequences</taxon>
        <taxon>metagenomes</taxon>
        <taxon>ecological metagenomes</taxon>
    </lineage>
</organism>
<name>E6QAZ7_9ZZZZ</name>
<reference evidence="1" key="1">
    <citation type="submission" date="2009-10" db="EMBL/GenBank/DDBJ databases">
        <title>Diversity of trophic interactions inside an arsenic-rich microbial ecosystem.</title>
        <authorList>
            <person name="Bertin P.N."/>
            <person name="Heinrich-Salmeron A."/>
            <person name="Pelletier E."/>
            <person name="Goulhen-Chollet F."/>
            <person name="Arsene-Ploetze F."/>
            <person name="Gallien S."/>
            <person name="Calteau A."/>
            <person name="Vallenet D."/>
            <person name="Casiot C."/>
            <person name="Chane-Woon-Ming B."/>
            <person name="Giloteaux L."/>
            <person name="Barakat M."/>
            <person name="Bonnefoy V."/>
            <person name="Bruneel O."/>
            <person name="Chandler M."/>
            <person name="Cleiss J."/>
            <person name="Duran R."/>
            <person name="Elbaz-Poulichet F."/>
            <person name="Fonknechten N."/>
            <person name="Lauga B."/>
            <person name="Mornico D."/>
            <person name="Ortet P."/>
            <person name="Schaeffer C."/>
            <person name="Siguier P."/>
            <person name="Alexander Thil Smith A."/>
            <person name="Van Dorsselaer A."/>
            <person name="Weissenbach J."/>
            <person name="Medigue C."/>
            <person name="Le Paslier D."/>
        </authorList>
    </citation>
    <scope>NUCLEOTIDE SEQUENCE</scope>
</reference>
<evidence type="ECO:0000313" key="1">
    <source>
        <dbReference type="EMBL" id="CBI04373.1"/>
    </source>
</evidence>
<dbReference type="AlphaFoldDB" id="E6QAZ7"/>
<protein>
    <recommendedName>
        <fullName evidence="2">DUF4926 domain-containing protein</fullName>
    </recommendedName>
</protein>